<name>A0A481ZBC5_9VIRU</name>
<dbReference type="EMBL" id="MK500591">
    <property type="protein sequence ID" value="QBK93204.1"/>
    <property type="molecule type" value="Genomic_DNA"/>
</dbReference>
<proteinExistence type="predicted"/>
<sequence>MNRIINLTGFDKETFIKINNLGVIAGGSVVYALNEFVPKQSVGDVDIFVLNEDLGIFNKLRGIIRNATGNIPEESDDNYCEKINLTKVATFENPRGKPIQLILSTMKNPRELVNDFTLDYVRCYFHEGMFGVTESARQAHASKTVTLLDKNHDDIEIRIQKARKKGFEISDGEWEFTTFVR</sequence>
<evidence type="ECO:0000313" key="1">
    <source>
        <dbReference type="EMBL" id="QBK93204.1"/>
    </source>
</evidence>
<accession>A0A481ZBC5</accession>
<dbReference type="GO" id="GO:0016740">
    <property type="term" value="F:transferase activity"/>
    <property type="evidence" value="ECO:0007669"/>
    <property type="project" value="UniProtKB-KW"/>
</dbReference>
<protein>
    <submittedName>
        <fullName evidence="1">tRNA nucleotidyltransferase/poly(A) polymerase</fullName>
    </submittedName>
</protein>
<reference evidence="1" key="1">
    <citation type="journal article" date="2019" name="MBio">
        <title>Virus Genomes from Deep Sea Sediments Expand the Ocean Megavirome and Support Independent Origins of Viral Gigantism.</title>
        <authorList>
            <person name="Backstrom D."/>
            <person name="Yutin N."/>
            <person name="Jorgensen S.L."/>
            <person name="Dharamshi J."/>
            <person name="Homa F."/>
            <person name="Zaremba-Niedwiedzka K."/>
            <person name="Spang A."/>
            <person name="Wolf Y.I."/>
            <person name="Koonin E.V."/>
            <person name="Ettema T.J."/>
        </authorList>
    </citation>
    <scope>NUCLEOTIDE SEQUENCE</scope>
</reference>
<keyword evidence="1" id="KW-0808">Transferase</keyword>
<organism evidence="1">
    <name type="scientific">Pithovirus LCPAC403</name>
    <dbReference type="NCBI Taxonomy" id="2506596"/>
    <lineage>
        <taxon>Viruses</taxon>
        <taxon>Pithoviruses</taxon>
    </lineage>
</organism>
<gene>
    <name evidence="1" type="ORF">LCPAC403_03380</name>
</gene>